<dbReference type="STRING" id="1798709.A2538_01805"/>
<protein>
    <submittedName>
        <fullName evidence="1">Uncharacterized protein</fullName>
    </submittedName>
</protein>
<evidence type="ECO:0000313" key="2">
    <source>
        <dbReference type="Proteomes" id="UP000178254"/>
    </source>
</evidence>
<accession>A0A1F6PDP5</accession>
<dbReference type="EMBL" id="MFRE01000010">
    <property type="protein sequence ID" value="OGH94281.1"/>
    <property type="molecule type" value="Genomic_DNA"/>
</dbReference>
<comment type="caution">
    <text evidence="1">The sequence shown here is derived from an EMBL/GenBank/DDBJ whole genome shotgun (WGS) entry which is preliminary data.</text>
</comment>
<reference evidence="1 2" key="1">
    <citation type="journal article" date="2016" name="Nat. Commun.">
        <title>Thousands of microbial genomes shed light on interconnected biogeochemical processes in an aquifer system.</title>
        <authorList>
            <person name="Anantharaman K."/>
            <person name="Brown C.T."/>
            <person name="Hug L.A."/>
            <person name="Sharon I."/>
            <person name="Castelle C.J."/>
            <person name="Probst A.J."/>
            <person name="Thomas B.C."/>
            <person name="Singh A."/>
            <person name="Wilkins M.J."/>
            <person name="Karaoz U."/>
            <person name="Brodie E.L."/>
            <person name="Williams K.H."/>
            <person name="Hubbard S.S."/>
            <person name="Banfield J.F."/>
        </authorList>
    </citation>
    <scope>NUCLEOTIDE SEQUENCE [LARGE SCALE GENOMIC DNA]</scope>
</reference>
<proteinExistence type="predicted"/>
<sequence length="76" mass="8754">MVKNWLCISLSRNVEKIGNAERLGRFAATNRRLAGQKVSWLWKKPYDILVDRTACPVLLTTLNEVRKFYENGGNMV</sequence>
<gene>
    <name evidence="1" type="ORF">A2538_01805</name>
</gene>
<dbReference type="Proteomes" id="UP000178254">
    <property type="component" value="Unassembled WGS sequence"/>
</dbReference>
<dbReference type="AlphaFoldDB" id="A0A1F6PDP5"/>
<organism evidence="1 2">
    <name type="scientific">Candidatus Magasanikbacteria bacterium RIFOXYD2_FULL_41_14</name>
    <dbReference type="NCBI Taxonomy" id="1798709"/>
    <lineage>
        <taxon>Bacteria</taxon>
        <taxon>Candidatus Magasanikiibacteriota</taxon>
    </lineage>
</organism>
<name>A0A1F6PDP5_9BACT</name>
<evidence type="ECO:0000313" key="1">
    <source>
        <dbReference type="EMBL" id="OGH94281.1"/>
    </source>
</evidence>